<dbReference type="GeneID" id="300657104"/>
<reference evidence="7 8" key="1">
    <citation type="submission" date="2016-07" db="EMBL/GenBank/DDBJ databases">
        <title>High microdiversification within the ubiquitous acI lineage of Actinobacteria.</title>
        <authorList>
            <person name="Neuenschwander S.M."/>
            <person name="Salcher M."/>
            <person name="Ghai R."/>
            <person name="Pernthaler J."/>
        </authorList>
    </citation>
    <scope>NUCLEOTIDE SEQUENCE [LARGE SCALE GENOMIC DNA]</scope>
    <source>
        <strain evidence="7">MMS-21-155</strain>
    </source>
</reference>
<dbReference type="GO" id="GO:0030416">
    <property type="term" value="P:methylamine metabolic process"/>
    <property type="evidence" value="ECO:0007669"/>
    <property type="project" value="InterPro"/>
</dbReference>
<dbReference type="KEGG" id="plak:A1s21155_02930"/>
<evidence type="ECO:0000259" key="6">
    <source>
        <dbReference type="Pfam" id="PF07291"/>
    </source>
</evidence>
<evidence type="ECO:0000256" key="1">
    <source>
        <dbReference type="ARBA" id="ARBA00004141"/>
    </source>
</evidence>
<evidence type="ECO:0000313" key="8">
    <source>
        <dbReference type="Proteomes" id="UP000217216"/>
    </source>
</evidence>
<keyword evidence="2 5" id="KW-0812">Transmembrane</keyword>
<accession>A0AAD0E5I2</accession>
<evidence type="ECO:0000256" key="2">
    <source>
        <dbReference type="ARBA" id="ARBA00022692"/>
    </source>
</evidence>
<comment type="subcellular location">
    <subcellularLocation>
        <location evidence="1">Membrane</location>
        <topology evidence="1">Multi-pass membrane protein</topology>
    </subcellularLocation>
</comment>
<proteinExistence type="predicted"/>
<evidence type="ECO:0000256" key="5">
    <source>
        <dbReference type="SAM" id="Phobius"/>
    </source>
</evidence>
<feature type="transmembrane region" description="Helical" evidence="5">
    <location>
        <begin position="7"/>
        <end position="28"/>
    </location>
</feature>
<dbReference type="Pfam" id="PF07291">
    <property type="entry name" value="MauE"/>
    <property type="match status" value="1"/>
</dbReference>
<dbReference type="Proteomes" id="UP000217216">
    <property type="component" value="Chromosome"/>
</dbReference>
<keyword evidence="8" id="KW-1185">Reference proteome</keyword>
<evidence type="ECO:0000256" key="4">
    <source>
        <dbReference type="ARBA" id="ARBA00023136"/>
    </source>
</evidence>
<protein>
    <submittedName>
        <fullName evidence="7">DoxX family protein</fullName>
    </submittedName>
</protein>
<keyword evidence="4 5" id="KW-0472">Membrane</keyword>
<name>A0AAD0E5I2_9ACTN</name>
<feature type="domain" description="Methylamine utilisation protein MauE" evidence="6">
    <location>
        <begin position="6"/>
        <end position="138"/>
    </location>
</feature>
<dbReference type="AlphaFoldDB" id="A0AAD0E5I2"/>
<keyword evidence="3 5" id="KW-1133">Transmembrane helix</keyword>
<sequence>MRKYLPWVGLVARLILGGTLIVAGYLKFDELDKSQMAVRAYELLPIPLANFMGIFLPFFELAIGILLVLGASTRIAAFLSGLLMFAFIIGISQAWARGLSIDCGCFGGGGQVAPGEADYITPLLRDTGLTFLAIYLTLFPHTKIGLDKKPKTATELGEGNNG</sequence>
<gene>
    <name evidence="7" type="ORF">A1s21155_02930</name>
</gene>
<dbReference type="InterPro" id="IPR009908">
    <property type="entry name" value="Methylamine_util_MauE"/>
</dbReference>
<organism evidence="7 8">
    <name type="scientific">Candidatus Planktophila dulcis</name>
    <dbReference type="NCBI Taxonomy" id="1884914"/>
    <lineage>
        <taxon>Bacteria</taxon>
        <taxon>Bacillati</taxon>
        <taxon>Actinomycetota</taxon>
        <taxon>Actinomycetes</taxon>
        <taxon>Candidatus Nanopelagicales</taxon>
        <taxon>Candidatus Nanopelagicaceae</taxon>
        <taxon>Candidatus Planktophila</taxon>
    </lineage>
</organism>
<feature type="transmembrane region" description="Helical" evidence="5">
    <location>
        <begin position="76"/>
        <end position="96"/>
    </location>
</feature>
<dbReference type="RefSeq" id="WP_095696167.1">
    <property type="nucleotide sequence ID" value="NZ_CP016770.1"/>
</dbReference>
<evidence type="ECO:0000256" key="3">
    <source>
        <dbReference type="ARBA" id="ARBA00022989"/>
    </source>
</evidence>
<dbReference type="EMBL" id="CP016770">
    <property type="protein sequence ID" value="ASY11931.1"/>
    <property type="molecule type" value="Genomic_DNA"/>
</dbReference>
<evidence type="ECO:0000313" key="7">
    <source>
        <dbReference type="EMBL" id="ASY11931.1"/>
    </source>
</evidence>
<feature type="transmembrane region" description="Helical" evidence="5">
    <location>
        <begin position="48"/>
        <end position="69"/>
    </location>
</feature>
<dbReference type="GO" id="GO:0016020">
    <property type="term" value="C:membrane"/>
    <property type="evidence" value="ECO:0007669"/>
    <property type="project" value="UniProtKB-SubCell"/>
</dbReference>